<dbReference type="GO" id="GO:0070161">
    <property type="term" value="C:anchoring junction"/>
    <property type="evidence" value="ECO:0007669"/>
    <property type="project" value="UniProtKB-SubCell"/>
</dbReference>
<comment type="subcellular location">
    <subcellularLocation>
        <location evidence="2">Cell junction</location>
    </subcellularLocation>
    <subcellularLocation>
        <location evidence="3">Cell membrane</location>
        <topology evidence="3">Peripheral membrane protein</topology>
        <orientation evidence="3">Cytoplasmic side</orientation>
    </subcellularLocation>
    <subcellularLocation>
        <location evidence="4">Cytoplasm</location>
    </subcellularLocation>
    <subcellularLocation>
        <location evidence="1">Nucleus</location>
    </subcellularLocation>
</comment>
<evidence type="ECO:0000256" key="3">
    <source>
        <dbReference type="ARBA" id="ARBA00004413"/>
    </source>
</evidence>
<evidence type="ECO:0000256" key="5">
    <source>
        <dbReference type="ARBA" id="ARBA00022475"/>
    </source>
</evidence>
<keyword evidence="6" id="KW-0963">Cytoplasm</keyword>
<comment type="similarity">
    <text evidence="12">Belongs to the periaxin family.</text>
</comment>
<sequence>MEEPPKTDNKNEVEKDNQLSELVEMVVETQAEVGASGYSVVGGGEQGIFIKEVLKDSPAAKHLSLQKGDQLLSARVYFDNVKYEDALKILQCAEPYKVSFFLKRTVPGSEVSIRPGAQNLELRGPKAKMQKMVHAEILLYNRIIF</sequence>
<accession>A0A673N7D3</accession>
<evidence type="ECO:0000256" key="12">
    <source>
        <dbReference type="ARBA" id="ARBA00060817"/>
    </source>
</evidence>
<proteinExistence type="inferred from homology"/>
<dbReference type="GO" id="GO:0005886">
    <property type="term" value="C:plasma membrane"/>
    <property type="evidence" value="ECO:0007669"/>
    <property type="project" value="UniProtKB-SubCell"/>
</dbReference>
<evidence type="ECO:0000256" key="14">
    <source>
        <dbReference type="ARBA" id="ARBA00067259"/>
    </source>
</evidence>
<dbReference type="FunFam" id="2.30.42.10:FF:000149">
    <property type="entry name" value="Periaxin"/>
    <property type="match status" value="1"/>
</dbReference>
<dbReference type="Proteomes" id="UP000472270">
    <property type="component" value="Unassembled WGS sequence"/>
</dbReference>
<keyword evidence="5" id="KW-1003">Cell membrane</keyword>
<evidence type="ECO:0000256" key="6">
    <source>
        <dbReference type="ARBA" id="ARBA00022490"/>
    </source>
</evidence>
<evidence type="ECO:0000256" key="4">
    <source>
        <dbReference type="ARBA" id="ARBA00004496"/>
    </source>
</evidence>
<dbReference type="PROSITE" id="PS50106">
    <property type="entry name" value="PDZ"/>
    <property type="match status" value="1"/>
</dbReference>
<dbReference type="GO" id="GO:0005737">
    <property type="term" value="C:cytoplasm"/>
    <property type="evidence" value="ECO:0007669"/>
    <property type="project" value="UniProtKB-SubCell"/>
</dbReference>
<keyword evidence="10" id="KW-0472">Membrane</keyword>
<evidence type="ECO:0000256" key="8">
    <source>
        <dbReference type="ARBA" id="ARBA00022737"/>
    </source>
</evidence>
<evidence type="ECO:0000256" key="11">
    <source>
        <dbReference type="ARBA" id="ARBA00023242"/>
    </source>
</evidence>
<dbReference type="PANTHER" id="PTHR23348">
    <property type="entry name" value="PERIAXIN/AHNAK"/>
    <property type="match status" value="1"/>
</dbReference>
<dbReference type="InterPro" id="IPR001478">
    <property type="entry name" value="PDZ"/>
</dbReference>
<dbReference type="GO" id="GO:0032287">
    <property type="term" value="P:peripheral nervous system myelin maintenance"/>
    <property type="evidence" value="ECO:0007669"/>
    <property type="project" value="TreeGrafter"/>
</dbReference>
<dbReference type="Pfam" id="PF00595">
    <property type="entry name" value="PDZ"/>
    <property type="match status" value="1"/>
</dbReference>
<evidence type="ECO:0000256" key="10">
    <source>
        <dbReference type="ARBA" id="ARBA00023136"/>
    </source>
</evidence>
<gene>
    <name evidence="16" type="primary">LOC107727692</name>
</gene>
<feature type="domain" description="PDZ" evidence="15">
    <location>
        <begin position="22"/>
        <end position="91"/>
    </location>
</feature>
<dbReference type="PANTHER" id="PTHR23348:SF42">
    <property type="entry name" value="PERIAXIN"/>
    <property type="match status" value="1"/>
</dbReference>
<dbReference type="GO" id="GO:0043484">
    <property type="term" value="P:regulation of RNA splicing"/>
    <property type="evidence" value="ECO:0007669"/>
    <property type="project" value="TreeGrafter"/>
</dbReference>
<dbReference type="RefSeq" id="XP_016393131.1">
    <property type="nucleotide sequence ID" value="XM_016537645.1"/>
</dbReference>
<evidence type="ECO:0000256" key="13">
    <source>
        <dbReference type="ARBA" id="ARBA00065379"/>
    </source>
</evidence>
<evidence type="ECO:0000313" key="16">
    <source>
        <dbReference type="Ensembl" id="ENSSRHP00000096533.1"/>
    </source>
</evidence>
<keyword evidence="17" id="KW-1185">Reference proteome</keyword>
<dbReference type="GO" id="GO:0005634">
    <property type="term" value="C:nucleus"/>
    <property type="evidence" value="ECO:0007669"/>
    <property type="project" value="UniProtKB-SubCell"/>
</dbReference>
<evidence type="ECO:0000256" key="1">
    <source>
        <dbReference type="ARBA" id="ARBA00004123"/>
    </source>
</evidence>
<dbReference type="InterPro" id="IPR052082">
    <property type="entry name" value="Myelin_sheath_structural"/>
</dbReference>
<evidence type="ECO:0000313" key="17">
    <source>
        <dbReference type="Proteomes" id="UP000472270"/>
    </source>
</evidence>
<reference evidence="16" key="1">
    <citation type="submission" date="2025-08" db="UniProtKB">
        <authorList>
            <consortium name="Ensembl"/>
        </authorList>
    </citation>
    <scope>IDENTIFICATION</scope>
</reference>
<keyword evidence="9" id="KW-0965">Cell junction</keyword>
<dbReference type="Ensembl" id="ENSSRHT00000099153.1">
    <property type="protein sequence ID" value="ENSSRHP00000096533.1"/>
    <property type="gene ID" value="ENSSRHG00000047423.1"/>
</dbReference>
<keyword evidence="8" id="KW-0677">Repeat</keyword>
<organism evidence="16 17">
    <name type="scientific">Sinocyclocheilus rhinocerous</name>
    <dbReference type="NCBI Taxonomy" id="307959"/>
    <lineage>
        <taxon>Eukaryota</taxon>
        <taxon>Metazoa</taxon>
        <taxon>Chordata</taxon>
        <taxon>Craniata</taxon>
        <taxon>Vertebrata</taxon>
        <taxon>Euteleostomi</taxon>
        <taxon>Actinopterygii</taxon>
        <taxon>Neopterygii</taxon>
        <taxon>Teleostei</taxon>
        <taxon>Ostariophysi</taxon>
        <taxon>Cypriniformes</taxon>
        <taxon>Cyprinidae</taxon>
        <taxon>Cyprininae</taxon>
        <taxon>Sinocyclocheilus</taxon>
    </lineage>
</organism>
<comment type="subunit">
    <text evidence="13">Homodimer (via PDZ domain). Interacts with SCN10A. Found in a complex with SCN10A. Interacts with DRP2. Identified in a dystroglycan complex that contains at least PRX, DRP2, UTRN, DMD and DAG1. Detected in a complex composed of at least EZR, AHNAK, PPL and PRX. Identified in a complex with EZR, AHNAK, BFSP1, BFSP2, ANK2, PLEC, VIM and spectrin.</text>
</comment>
<dbReference type="AlphaFoldDB" id="A0A673N7D3"/>
<evidence type="ECO:0000256" key="2">
    <source>
        <dbReference type="ARBA" id="ARBA00004282"/>
    </source>
</evidence>
<name>A0A673N7D3_9TELE</name>
<evidence type="ECO:0000259" key="15">
    <source>
        <dbReference type="PROSITE" id="PS50106"/>
    </source>
</evidence>
<dbReference type="InterPro" id="IPR036034">
    <property type="entry name" value="PDZ_sf"/>
</dbReference>
<evidence type="ECO:0000256" key="7">
    <source>
        <dbReference type="ARBA" id="ARBA00022553"/>
    </source>
</evidence>
<reference evidence="16" key="2">
    <citation type="submission" date="2025-09" db="UniProtKB">
        <authorList>
            <consortium name="Ensembl"/>
        </authorList>
    </citation>
    <scope>IDENTIFICATION</scope>
</reference>
<dbReference type="GeneID" id="107727692"/>
<keyword evidence="7" id="KW-0597">Phosphoprotein</keyword>
<dbReference type="Gene3D" id="2.30.42.10">
    <property type="match status" value="1"/>
</dbReference>
<dbReference type="SUPFAM" id="SSF50156">
    <property type="entry name" value="PDZ domain-like"/>
    <property type="match status" value="1"/>
</dbReference>
<evidence type="ECO:0000256" key="9">
    <source>
        <dbReference type="ARBA" id="ARBA00022949"/>
    </source>
</evidence>
<keyword evidence="11" id="KW-0539">Nucleus</keyword>
<dbReference type="SMART" id="SM00228">
    <property type="entry name" value="PDZ"/>
    <property type="match status" value="1"/>
</dbReference>
<protein>
    <recommendedName>
        <fullName evidence="14">Periaxin</fullName>
    </recommendedName>
</protein>